<dbReference type="AlphaFoldDB" id="A0AAN9PSN1"/>
<dbReference type="Proteomes" id="UP001367508">
    <property type="component" value="Unassembled WGS sequence"/>
</dbReference>
<keyword evidence="2" id="KW-1185">Reference proteome</keyword>
<dbReference type="EMBL" id="JAYMYQ010000010">
    <property type="protein sequence ID" value="KAK7308719.1"/>
    <property type="molecule type" value="Genomic_DNA"/>
</dbReference>
<protein>
    <submittedName>
        <fullName evidence="1">Uncharacterized protein</fullName>
    </submittedName>
</protein>
<accession>A0AAN9PSN1</accession>
<gene>
    <name evidence="1" type="ORF">VNO77_42345</name>
</gene>
<evidence type="ECO:0000313" key="2">
    <source>
        <dbReference type="Proteomes" id="UP001367508"/>
    </source>
</evidence>
<name>A0AAN9PSN1_CANGL</name>
<evidence type="ECO:0000313" key="1">
    <source>
        <dbReference type="EMBL" id="KAK7308719.1"/>
    </source>
</evidence>
<organism evidence="1 2">
    <name type="scientific">Canavalia gladiata</name>
    <name type="common">Sword bean</name>
    <name type="synonym">Dolichos gladiatus</name>
    <dbReference type="NCBI Taxonomy" id="3824"/>
    <lineage>
        <taxon>Eukaryota</taxon>
        <taxon>Viridiplantae</taxon>
        <taxon>Streptophyta</taxon>
        <taxon>Embryophyta</taxon>
        <taxon>Tracheophyta</taxon>
        <taxon>Spermatophyta</taxon>
        <taxon>Magnoliopsida</taxon>
        <taxon>eudicotyledons</taxon>
        <taxon>Gunneridae</taxon>
        <taxon>Pentapetalae</taxon>
        <taxon>rosids</taxon>
        <taxon>fabids</taxon>
        <taxon>Fabales</taxon>
        <taxon>Fabaceae</taxon>
        <taxon>Papilionoideae</taxon>
        <taxon>50 kb inversion clade</taxon>
        <taxon>NPAAA clade</taxon>
        <taxon>indigoferoid/millettioid clade</taxon>
        <taxon>Phaseoleae</taxon>
        <taxon>Canavalia</taxon>
    </lineage>
</organism>
<comment type="caution">
    <text evidence="1">The sequence shown here is derived from an EMBL/GenBank/DDBJ whole genome shotgun (WGS) entry which is preliminary data.</text>
</comment>
<proteinExistence type="predicted"/>
<sequence length="82" mass="9212">MAQLSHQLMRHVWSGGEAHFVHGAHWVDFTHFKTNCGTRDSNPSFWSGYGAPTTRPKPLLGNSAAPYIFEVWAAIKTFARPE</sequence>
<reference evidence="1 2" key="1">
    <citation type="submission" date="2024-01" db="EMBL/GenBank/DDBJ databases">
        <title>The genomes of 5 underutilized Papilionoideae crops provide insights into root nodulation and disease resistanc.</title>
        <authorList>
            <person name="Jiang F."/>
        </authorList>
    </citation>
    <scope>NUCLEOTIDE SEQUENCE [LARGE SCALE GENOMIC DNA]</scope>
    <source>
        <strain evidence="1">LVBAO_FW01</strain>
        <tissue evidence="1">Leaves</tissue>
    </source>
</reference>